<dbReference type="OrthoDB" id="9789575at2"/>
<dbReference type="Gene3D" id="1.10.10.10">
    <property type="entry name" value="Winged helix-like DNA-binding domain superfamily/Winged helix DNA-binding domain"/>
    <property type="match status" value="1"/>
</dbReference>
<dbReference type="SUPFAM" id="SSF46785">
    <property type="entry name" value="Winged helix' DNA-binding domain"/>
    <property type="match status" value="1"/>
</dbReference>
<reference evidence="3 4" key="1">
    <citation type="submission" date="2014-04" db="EMBL/GenBank/DDBJ databases">
        <title>A comprehensive comparison of genomes of Erythrobacter spp. Strains.</title>
        <authorList>
            <person name="Zheng Q."/>
        </authorList>
    </citation>
    <scope>NUCLEOTIDE SEQUENCE [LARGE SCALE GENOMIC DNA]</scope>
    <source>
        <strain evidence="3 4">DSM 8509</strain>
    </source>
</reference>
<dbReference type="InterPro" id="IPR036388">
    <property type="entry name" value="WH-like_DNA-bd_sf"/>
</dbReference>
<dbReference type="CDD" id="cd02440">
    <property type="entry name" value="AdoMet_MTases"/>
    <property type="match status" value="1"/>
</dbReference>
<dbReference type="InterPro" id="IPR029063">
    <property type="entry name" value="SAM-dependent_MTases_sf"/>
</dbReference>
<dbReference type="AlphaFoldDB" id="A0A074MDS1"/>
<feature type="domain" description="HTH arsR-type" evidence="2">
    <location>
        <begin position="1"/>
        <end position="94"/>
    </location>
</feature>
<sequence>MQMDALFKALADPTRLRIARLLSEMELAVGELAQVLGQSQPRVSRHVGILCDAGLAERRREGSWVFLRSRAGAGVDAPVIDALDALLAVAEAEDADFAAQCDADRRKLAAIRSSREEIAHSYFARHASEWDELRALHSPDEKVEQALLGALGEAPLGTLLDIGTGTGRIAEVFGEHAERIVALDKNLEMLRVARAKLQHLPAARVDLVQGDFADLPFEEASFDTVVLHQVLHFATEPALPLAEAARVTRAGGRIAIVDFASHDREELRTRHQHARLGFTDAQMASLLRSAGFAPTDPVALEGGELVVKVWIGTRRGAGQGKAARGEAPKPPGIAAKVAASS</sequence>
<organism evidence="3 4">
    <name type="scientific">Erythrobacter litoralis</name>
    <dbReference type="NCBI Taxonomy" id="39960"/>
    <lineage>
        <taxon>Bacteria</taxon>
        <taxon>Pseudomonadati</taxon>
        <taxon>Pseudomonadota</taxon>
        <taxon>Alphaproteobacteria</taxon>
        <taxon>Sphingomonadales</taxon>
        <taxon>Erythrobacteraceae</taxon>
        <taxon>Erythrobacter/Porphyrobacter group</taxon>
        <taxon>Erythrobacter</taxon>
    </lineage>
</organism>
<gene>
    <name evidence="3" type="ORF">EH32_03140</name>
</gene>
<dbReference type="PRINTS" id="PR00778">
    <property type="entry name" value="HTHARSR"/>
</dbReference>
<protein>
    <submittedName>
        <fullName evidence="3">ArsR family transcriptional regulator</fullName>
    </submittedName>
</protein>
<dbReference type="InterPro" id="IPR001845">
    <property type="entry name" value="HTH_ArsR_DNA-bd_dom"/>
</dbReference>
<dbReference type="CDD" id="cd00090">
    <property type="entry name" value="HTH_ARSR"/>
    <property type="match status" value="1"/>
</dbReference>
<feature type="region of interest" description="Disordered" evidence="1">
    <location>
        <begin position="318"/>
        <end position="341"/>
    </location>
</feature>
<keyword evidence="4" id="KW-1185">Reference proteome</keyword>
<dbReference type="Proteomes" id="UP000027866">
    <property type="component" value="Unassembled WGS sequence"/>
</dbReference>
<dbReference type="RefSeq" id="WP_051698406.1">
    <property type="nucleotide sequence ID" value="NZ_CP017057.1"/>
</dbReference>
<dbReference type="NCBIfam" id="NF033788">
    <property type="entry name" value="HTH_metalloreg"/>
    <property type="match status" value="1"/>
</dbReference>
<evidence type="ECO:0000259" key="2">
    <source>
        <dbReference type="PROSITE" id="PS50987"/>
    </source>
</evidence>
<dbReference type="Gene3D" id="3.40.50.150">
    <property type="entry name" value="Vaccinia Virus protein VP39"/>
    <property type="match status" value="1"/>
</dbReference>
<dbReference type="InterPro" id="IPR013216">
    <property type="entry name" value="Methyltransf_11"/>
</dbReference>
<dbReference type="InterPro" id="IPR036390">
    <property type="entry name" value="WH_DNA-bd_sf"/>
</dbReference>
<dbReference type="PANTHER" id="PTHR43591">
    <property type="entry name" value="METHYLTRANSFERASE"/>
    <property type="match status" value="1"/>
</dbReference>
<comment type="caution">
    <text evidence="3">The sequence shown here is derived from an EMBL/GenBank/DDBJ whole genome shotgun (WGS) entry which is preliminary data.</text>
</comment>
<dbReference type="GO" id="GO:0008757">
    <property type="term" value="F:S-adenosylmethionine-dependent methyltransferase activity"/>
    <property type="evidence" value="ECO:0007669"/>
    <property type="project" value="InterPro"/>
</dbReference>
<dbReference type="GO" id="GO:0003700">
    <property type="term" value="F:DNA-binding transcription factor activity"/>
    <property type="evidence" value="ECO:0007669"/>
    <property type="project" value="InterPro"/>
</dbReference>
<evidence type="ECO:0000313" key="4">
    <source>
        <dbReference type="Proteomes" id="UP000027866"/>
    </source>
</evidence>
<dbReference type="Pfam" id="PF08241">
    <property type="entry name" value="Methyltransf_11"/>
    <property type="match status" value="1"/>
</dbReference>
<dbReference type="SUPFAM" id="SSF53335">
    <property type="entry name" value="S-adenosyl-L-methionine-dependent methyltransferases"/>
    <property type="match status" value="1"/>
</dbReference>
<dbReference type="EMBL" id="JMIX01000013">
    <property type="protein sequence ID" value="KEO89998.1"/>
    <property type="molecule type" value="Genomic_DNA"/>
</dbReference>
<evidence type="ECO:0000313" key="3">
    <source>
        <dbReference type="EMBL" id="KEO89998.1"/>
    </source>
</evidence>
<dbReference type="SMART" id="SM00418">
    <property type="entry name" value="HTH_ARSR"/>
    <property type="match status" value="1"/>
</dbReference>
<proteinExistence type="predicted"/>
<dbReference type="PROSITE" id="PS50987">
    <property type="entry name" value="HTH_ARSR_2"/>
    <property type="match status" value="1"/>
</dbReference>
<dbReference type="InterPro" id="IPR011991">
    <property type="entry name" value="ArsR-like_HTH"/>
</dbReference>
<name>A0A074MDS1_9SPHN</name>
<accession>A0A074MDS1</accession>
<evidence type="ECO:0000256" key="1">
    <source>
        <dbReference type="SAM" id="MobiDB-lite"/>
    </source>
</evidence>
<dbReference type="Pfam" id="PF01022">
    <property type="entry name" value="HTH_5"/>
    <property type="match status" value="1"/>
</dbReference>